<evidence type="ECO:0000313" key="6">
    <source>
        <dbReference type="EMBL" id="PPQ84907.1"/>
    </source>
</evidence>
<evidence type="ECO:0000256" key="5">
    <source>
        <dbReference type="SAM" id="Phobius"/>
    </source>
</evidence>
<reference evidence="6 7" key="1">
    <citation type="journal article" date="2018" name="Evol. Lett.">
        <title>Horizontal gene cluster transfer increased hallucinogenic mushroom diversity.</title>
        <authorList>
            <person name="Reynolds H.T."/>
            <person name="Vijayakumar V."/>
            <person name="Gluck-Thaler E."/>
            <person name="Korotkin H.B."/>
            <person name="Matheny P.B."/>
            <person name="Slot J.C."/>
        </authorList>
    </citation>
    <scope>NUCLEOTIDE SEQUENCE [LARGE SCALE GENOMIC DNA]</scope>
    <source>
        <strain evidence="6 7">2631</strain>
    </source>
</reference>
<dbReference type="OrthoDB" id="3358017at2759"/>
<name>A0A409X2C7_PSICY</name>
<dbReference type="Proteomes" id="UP000283269">
    <property type="component" value="Unassembled WGS sequence"/>
</dbReference>
<evidence type="ECO:0000256" key="1">
    <source>
        <dbReference type="ARBA" id="ARBA00004141"/>
    </source>
</evidence>
<protein>
    <submittedName>
        <fullName evidence="6">Uncharacterized protein</fullName>
    </submittedName>
</protein>
<keyword evidence="4 5" id="KW-0472">Membrane</keyword>
<dbReference type="FunCoup" id="A0A409X2C7">
    <property type="interactions" value="31"/>
</dbReference>
<comment type="subcellular location">
    <subcellularLocation>
        <location evidence="1">Membrane</location>
        <topology evidence="1">Multi-pass membrane protein</topology>
    </subcellularLocation>
</comment>
<keyword evidence="7" id="KW-1185">Reference proteome</keyword>
<feature type="transmembrane region" description="Helical" evidence="5">
    <location>
        <begin position="145"/>
        <end position="162"/>
    </location>
</feature>
<keyword evidence="3 5" id="KW-1133">Transmembrane helix</keyword>
<dbReference type="STRING" id="93625.A0A409X2C7"/>
<evidence type="ECO:0000313" key="7">
    <source>
        <dbReference type="Proteomes" id="UP000283269"/>
    </source>
</evidence>
<comment type="caution">
    <text evidence="6">The sequence shown here is derived from an EMBL/GenBank/DDBJ whole genome shotgun (WGS) entry which is preliminary data.</text>
</comment>
<dbReference type="AlphaFoldDB" id="A0A409X2C7"/>
<evidence type="ECO:0000256" key="3">
    <source>
        <dbReference type="ARBA" id="ARBA00022989"/>
    </source>
</evidence>
<proteinExistence type="predicted"/>
<dbReference type="PANTHER" id="PTHR31465:SF11">
    <property type="entry name" value="DOMAIN PROTEIN, PUTATIVE (AFU_ORTHOLOGUE AFUA_3G10770)-RELATED"/>
    <property type="match status" value="1"/>
</dbReference>
<sequence length="225" mass="25256">MWWLLPTACLCGLIEIIGWAGRLWSSWNPFNDAPFQMQICCTIIGPTPLLAASFIILGNIIKKLGPGYSRLTPKWYTIVFCSSGAHVMLVGIVFQLLVIVVFSACAAEFYYRYLNRLPVARKSGQQDTGSNLTLSNAHGTLTPNIQILSYALVFSTLVFFIRSIYRIIELSDGWNGRIIQTEVYFNVLDGAMITLAIYTLNIFHPGRLLHTDEENKEAKLDTLNV</sequence>
<dbReference type="Pfam" id="PF04479">
    <property type="entry name" value="RTA1"/>
    <property type="match status" value="2"/>
</dbReference>
<accession>A0A409X2C7</accession>
<keyword evidence="2 5" id="KW-0812">Transmembrane</keyword>
<gene>
    <name evidence="6" type="ORF">CVT25_004575</name>
</gene>
<feature type="transmembrane region" description="Helical" evidence="5">
    <location>
        <begin position="78"/>
        <end position="111"/>
    </location>
</feature>
<feature type="transmembrane region" description="Helical" evidence="5">
    <location>
        <begin position="36"/>
        <end position="57"/>
    </location>
</feature>
<dbReference type="PANTHER" id="PTHR31465">
    <property type="entry name" value="PROTEIN RTA1-RELATED"/>
    <property type="match status" value="1"/>
</dbReference>
<dbReference type="GO" id="GO:0000324">
    <property type="term" value="C:fungal-type vacuole"/>
    <property type="evidence" value="ECO:0007669"/>
    <property type="project" value="TreeGrafter"/>
</dbReference>
<evidence type="ECO:0000256" key="4">
    <source>
        <dbReference type="ARBA" id="ARBA00023136"/>
    </source>
</evidence>
<dbReference type="EMBL" id="NHYD01002787">
    <property type="protein sequence ID" value="PPQ84907.1"/>
    <property type="molecule type" value="Genomic_DNA"/>
</dbReference>
<evidence type="ECO:0000256" key="2">
    <source>
        <dbReference type="ARBA" id="ARBA00022692"/>
    </source>
</evidence>
<dbReference type="InParanoid" id="A0A409X2C7"/>
<feature type="transmembrane region" description="Helical" evidence="5">
    <location>
        <begin position="183"/>
        <end position="203"/>
    </location>
</feature>
<organism evidence="6 7">
    <name type="scientific">Psilocybe cyanescens</name>
    <dbReference type="NCBI Taxonomy" id="93625"/>
    <lineage>
        <taxon>Eukaryota</taxon>
        <taxon>Fungi</taxon>
        <taxon>Dikarya</taxon>
        <taxon>Basidiomycota</taxon>
        <taxon>Agaricomycotina</taxon>
        <taxon>Agaricomycetes</taxon>
        <taxon>Agaricomycetidae</taxon>
        <taxon>Agaricales</taxon>
        <taxon>Agaricineae</taxon>
        <taxon>Strophariaceae</taxon>
        <taxon>Psilocybe</taxon>
    </lineage>
</organism>
<dbReference type="InterPro" id="IPR007568">
    <property type="entry name" value="RTA1"/>
</dbReference>
<dbReference type="GO" id="GO:0005886">
    <property type="term" value="C:plasma membrane"/>
    <property type="evidence" value="ECO:0007669"/>
    <property type="project" value="TreeGrafter"/>
</dbReference>